<gene>
    <name evidence="2" type="ORF">J0J69_01625</name>
    <name evidence="3" type="ORF">J0J70_07865</name>
</gene>
<protein>
    <submittedName>
        <fullName evidence="3">Uncharacterized protein</fullName>
    </submittedName>
</protein>
<accession>A0A9Q9CFD1</accession>
<proteinExistence type="predicted"/>
<dbReference type="EMBL" id="CP071249">
    <property type="protein sequence ID" value="UUF06317.1"/>
    <property type="molecule type" value="Genomic_DNA"/>
</dbReference>
<dbReference type="AlphaFoldDB" id="A0A9Q9CFD1"/>
<keyword evidence="4" id="KW-1185">Reference proteome</keyword>
<evidence type="ECO:0000313" key="3">
    <source>
        <dbReference type="EMBL" id="UUF07548.1"/>
    </source>
</evidence>
<evidence type="ECO:0000313" key="5">
    <source>
        <dbReference type="Proteomes" id="UP001058072"/>
    </source>
</evidence>
<keyword evidence="1" id="KW-1133">Transmembrane helix</keyword>
<dbReference type="Proteomes" id="UP001058016">
    <property type="component" value="Chromosome"/>
</dbReference>
<sequence length="47" mass="5294">MAKKAQHNLNKMKGTKILLLILALSFVVVPLISLIVSIINLRDMPFF</sequence>
<dbReference type="Proteomes" id="UP001058072">
    <property type="component" value="Chromosome"/>
</dbReference>
<evidence type="ECO:0000313" key="4">
    <source>
        <dbReference type="Proteomes" id="UP001058016"/>
    </source>
</evidence>
<evidence type="ECO:0000313" key="2">
    <source>
        <dbReference type="EMBL" id="UUF06317.1"/>
    </source>
</evidence>
<keyword evidence="1" id="KW-0812">Transmembrane</keyword>
<dbReference type="EMBL" id="CP071250">
    <property type="protein sequence ID" value="UUF07548.1"/>
    <property type="molecule type" value="Genomic_DNA"/>
</dbReference>
<reference evidence="3 4" key="1">
    <citation type="submission" date="2021-03" db="EMBL/GenBank/DDBJ databases">
        <title>Comparative Genomics and Metabolomics in the genus Turicibacter.</title>
        <authorList>
            <person name="Maki J."/>
            <person name="Looft T."/>
        </authorList>
    </citation>
    <scope>NUCLEOTIDE SEQUENCE</scope>
    <source>
        <strain evidence="3">ISU324</strain>
        <strain evidence="2 4">MMM721</strain>
    </source>
</reference>
<feature type="transmembrane region" description="Helical" evidence="1">
    <location>
        <begin position="17"/>
        <end position="39"/>
    </location>
</feature>
<name>A0A9Q9CFD1_9FIRM</name>
<evidence type="ECO:0000256" key="1">
    <source>
        <dbReference type="SAM" id="Phobius"/>
    </source>
</evidence>
<keyword evidence="1" id="KW-0472">Membrane</keyword>
<organism evidence="3 5">
    <name type="scientific">Turicibacter bilis</name>
    <dbReference type="NCBI Taxonomy" id="2735723"/>
    <lineage>
        <taxon>Bacteria</taxon>
        <taxon>Bacillati</taxon>
        <taxon>Bacillota</taxon>
        <taxon>Erysipelotrichia</taxon>
        <taxon>Erysipelotrichales</taxon>
        <taxon>Turicibacteraceae</taxon>
        <taxon>Turicibacter</taxon>
    </lineage>
</organism>
<dbReference type="RefSeq" id="WP_172676275.1">
    <property type="nucleotide sequence ID" value="NZ_CP071249.1"/>
</dbReference>